<feature type="domain" description="DUF3899" evidence="2">
    <location>
        <begin position="32"/>
        <end position="81"/>
    </location>
</feature>
<dbReference type="Proteomes" id="UP000052258">
    <property type="component" value="Unassembled WGS sequence"/>
</dbReference>
<dbReference type="PATRIC" id="fig|1430899.3.peg.2294"/>
<dbReference type="AlphaFoldDB" id="A0A0J8G705"/>
<organism evidence="3 4">
    <name type="scientific">Listeria fleischmannii 1991</name>
    <dbReference type="NCBI Taxonomy" id="1430899"/>
    <lineage>
        <taxon>Bacteria</taxon>
        <taxon>Bacillati</taxon>
        <taxon>Bacillota</taxon>
        <taxon>Bacilli</taxon>
        <taxon>Bacillales</taxon>
        <taxon>Listeriaceae</taxon>
        <taxon>Listeria</taxon>
    </lineage>
</organism>
<feature type="transmembrane region" description="Helical" evidence="1">
    <location>
        <begin position="5"/>
        <end position="22"/>
    </location>
</feature>
<keyword evidence="1" id="KW-1133">Transmembrane helix</keyword>
<keyword evidence="4" id="KW-1185">Reference proteome</keyword>
<dbReference type="Pfam" id="PF13038">
    <property type="entry name" value="DUF3899"/>
    <property type="match status" value="1"/>
</dbReference>
<evidence type="ECO:0000259" key="2">
    <source>
        <dbReference type="Pfam" id="PF13038"/>
    </source>
</evidence>
<accession>A0A0J8G705</accession>
<gene>
    <name evidence="3" type="ORF">X560_2246</name>
</gene>
<feature type="transmembrane region" description="Helical" evidence="1">
    <location>
        <begin position="28"/>
        <end position="51"/>
    </location>
</feature>
<evidence type="ECO:0000256" key="1">
    <source>
        <dbReference type="SAM" id="Phobius"/>
    </source>
</evidence>
<feature type="transmembrane region" description="Helical" evidence="1">
    <location>
        <begin position="92"/>
        <end position="114"/>
    </location>
</feature>
<dbReference type="EMBL" id="AZHO01000030">
    <property type="protein sequence ID" value="KMT58420.1"/>
    <property type="molecule type" value="Genomic_DNA"/>
</dbReference>
<comment type="caution">
    <text evidence="3">The sequence shown here is derived from an EMBL/GenBank/DDBJ whole genome shotgun (WGS) entry which is preliminary data.</text>
</comment>
<keyword evidence="1" id="KW-0472">Membrane</keyword>
<dbReference type="OrthoDB" id="2361503at2"/>
<proteinExistence type="predicted"/>
<keyword evidence="1" id="KW-0812">Transmembrane</keyword>
<reference evidence="3 4" key="1">
    <citation type="journal article" date="2015" name="Genome Biol. Evol.">
        <title>Comparative Genomics of Listeria Sensu Lato: Genus-Wide Differences in Evolutionary Dynamics and the Progressive Gain of Complex, Potentially Pathogenicity-Related Traits through Lateral Gene Transfer.</title>
        <authorList>
            <person name="Chiara M."/>
            <person name="Caruso M."/>
            <person name="D'Erchia A.M."/>
            <person name="Manzari C."/>
            <person name="Fraccalvieri R."/>
            <person name="Goffredo E."/>
            <person name="Latorre L."/>
            <person name="Miccolupo A."/>
            <person name="Padalino I."/>
            <person name="Santagada G."/>
            <person name="Chiocco D."/>
            <person name="Pesole G."/>
            <person name="Horner D.S."/>
            <person name="Parisi A."/>
        </authorList>
    </citation>
    <scope>NUCLEOTIDE SEQUENCE [LARGE SCALE GENOMIC DNA]</scope>
    <source>
        <strain evidence="3 4">1991</strain>
    </source>
</reference>
<name>A0A0J8G705_9LIST</name>
<sequence length="115" mass="13445">MFKRLLIYCLIQEVLILLIMLLQQQFSLFQYINLSFYIGFLTFIIGLLVYIMRSGFLDRVHDGFRKVSRKFKGEEDNEFSDMPLSELVGIPYLDIIFSSLIVLASSLVALLIYYV</sequence>
<dbReference type="InterPro" id="IPR025007">
    <property type="entry name" value="DUF3899"/>
</dbReference>
<evidence type="ECO:0000313" key="4">
    <source>
        <dbReference type="Proteomes" id="UP000052258"/>
    </source>
</evidence>
<dbReference type="RefSeq" id="WP_007474624.1">
    <property type="nucleotide sequence ID" value="NZ_KQ130619.1"/>
</dbReference>
<protein>
    <recommendedName>
        <fullName evidence="2">DUF3899 domain-containing protein</fullName>
    </recommendedName>
</protein>
<evidence type="ECO:0000313" key="3">
    <source>
        <dbReference type="EMBL" id="KMT58420.1"/>
    </source>
</evidence>